<protein>
    <submittedName>
        <fullName evidence="1">Uncharacterized protein</fullName>
    </submittedName>
</protein>
<feature type="non-terminal residue" evidence="1">
    <location>
        <position position="93"/>
    </location>
</feature>
<accession>A0A0F9K7T5</accession>
<comment type="caution">
    <text evidence="1">The sequence shown here is derived from an EMBL/GenBank/DDBJ whole genome shotgun (WGS) entry which is preliminary data.</text>
</comment>
<proteinExistence type="predicted"/>
<reference evidence="1" key="1">
    <citation type="journal article" date="2015" name="Nature">
        <title>Complex archaea that bridge the gap between prokaryotes and eukaryotes.</title>
        <authorList>
            <person name="Spang A."/>
            <person name="Saw J.H."/>
            <person name="Jorgensen S.L."/>
            <person name="Zaremba-Niedzwiedzka K."/>
            <person name="Martijn J."/>
            <person name="Lind A.E."/>
            <person name="van Eijk R."/>
            <person name="Schleper C."/>
            <person name="Guy L."/>
            <person name="Ettema T.J."/>
        </authorList>
    </citation>
    <scope>NUCLEOTIDE SEQUENCE</scope>
</reference>
<gene>
    <name evidence="1" type="ORF">LCGC14_1735920</name>
</gene>
<dbReference type="AlphaFoldDB" id="A0A0F9K7T5"/>
<sequence>MITQITRPIITIASDNNVLNCCDETCYRHGTKTIPCICGNFNQHLGYHQAIAENLHRLHQIRQRASHSYPGADRMLITLPVRIRQPAALHLRK</sequence>
<dbReference type="EMBL" id="LAZR01015817">
    <property type="protein sequence ID" value="KKM07238.1"/>
    <property type="molecule type" value="Genomic_DNA"/>
</dbReference>
<organism evidence="1">
    <name type="scientific">marine sediment metagenome</name>
    <dbReference type="NCBI Taxonomy" id="412755"/>
    <lineage>
        <taxon>unclassified sequences</taxon>
        <taxon>metagenomes</taxon>
        <taxon>ecological metagenomes</taxon>
    </lineage>
</organism>
<name>A0A0F9K7T5_9ZZZZ</name>
<evidence type="ECO:0000313" key="1">
    <source>
        <dbReference type="EMBL" id="KKM07238.1"/>
    </source>
</evidence>